<dbReference type="CDD" id="cd13999">
    <property type="entry name" value="STKc_MAP3K-like"/>
    <property type="match status" value="1"/>
</dbReference>
<evidence type="ECO:0000259" key="7">
    <source>
        <dbReference type="PROSITE" id="PS50011"/>
    </source>
</evidence>
<accession>A0ABD1XVK3</accession>
<dbReference type="AlphaFoldDB" id="A0ABD1XVK3"/>
<keyword evidence="2" id="KW-0547">Nucleotide-binding</keyword>
<gene>
    <name evidence="8" type="ORF">R1flu_024673</name>
</gene>
<organism evidence="8 9">
    <name type="scientific">Riccia fluitans</name>
    <dbReference type="NCBI Taxonomy" id="41844"/>
    <lineage>
        <taxon>Eukaryota</taxon>
        <taxon>Viridiplantae</taxon>
        <taxon>Streptophyta</taxon>
        <taxon>Embryophyta</taxon>
        <taxon>Marchantiophyta</taxon>
        <taxon>Marchantiopsida</taxon>
        <taxon>Marchantiidae</taxon>
        <taxon>Marchantiales</taxon>
        <taxon>Ricciaceae</taxon>
        <taxon>Riccia</taxon>
    </lineage>
</organism>
<dbReference type="SMART" id="SM00220">
    <property type="entry name" value="S_TKc"/>
    <property type="match status" value="1"/>
</dbReference>
<dbReference type="InterPro" id="IPR008271">
    <property type="entry name" value="Ser/Thr_kinase_AS"/>
</dbReference>
<sequence>MEVSMGRDSDSSPYNLDAHQLRSLRSIDRDMDAFRSRVPSWTQFAEAPGESHAAMLEEKHTIDRSELKIGHKFASGTYSRLYRGEYQRKEVAIKVVKQPDDDLQMSTRLERQFIQEVSLLSRLHHRNIVEFVGAMRCPPAFIVIMEYLPGGSLRAFLNKNQGKGLSLKQVLDLAVDIAEGMNYLHSQGVLHLDLKSYNLVLSEDLHVKITDFGVARLQSECESMTPDSGTFRWMAPEMIRNKCFSTKTDVYGFGIVLWELFTGHMPYEEMSAIQAAFAVAHKHTRPAIPDSCPRPLKQLMEECWAENPEKRPHFWQIVQRLDELQDCVRRNVSLRSWQFDCEKRNTIKQLIRQLKRKSKLLCAQF</sequence>
<evidence type="ECO:0000256" key="4">
    <source>
        <dbReference type="ARBA" id="ARBA00022840"/>
    </source>
</evidence>
<evidence type="ECO:0000313" key="9">
    <source>
        <dbReference type="Proteomes" id="UP001605036"/>
    </source>
</evidence>
<dbReference type="Pfam" id="PF07714">
    <property type="entry name" value="PK_Tyr_Ser-Thr"/>
    <property type="match status" value="1"/>
</dbReference>
<dbReference type="EMBL" id="JBHFFA010000007">
    <property type="protein sequence ID" value="KAL2612981.1"/>
    <property type="molecule type" value="Genomic_DNA"/>
</dbReference>
<dbReference type="PROSITE" id="PS00108">
    <property type="entry name" value="PROTEIN_KINASE_ST"/>
    <property type="match status" value="1"/>
</dbReference>
<dbReference type="InterPro" id="IPR011009">
    <property type="entry name" value="Kinase-like_dom_sf"/>
</dbReference>
<evidence type="ECO:0000256" key="3">
    <source>
        <dbReference type="ARBA" id="ARBA00022777"/>
    </source>
</evidence>
<keyword evidence="4" id="KW-0067">ATP-binding</keyword>
<evidence type="ECO:0000256" key="1">
    <source>
        <dbReference type="ARBA" id="ARBA00022679"/>
    </source>
</evidence>
<keyword evidence="1" id="KW-0808">Transferase</keyword>
<dbReference type="InterPro" id="IPR000719">
    <property type="entry name" value="Prot_kinase_dom"/>
</dbReference>
<reference evidence="8 9" key="1">
    <citation type="submission" date="2024-09" db="EMBL/GenBank/DDBJ databases">
        <title>Chromosome-scale assembly of Riccia fluitans.</title>
        <authorList>
            <person name="Paukszto L."/>
            <person name="Sawicki J."/>
            <person name="Karawczyk K."/>
            <person name="Piernik-Szablinska J."/>
            <person name="Szczecinska M."/>
            <person name="Mazdziarz M."/>
        </authorList>
    </citation>
    <scope>NUCLEOTIDE SEQUENCE [LARGE SCALE GENOMIC DNA]</scope>
    <source>
        <strain evidence="8">Rf_01</strain>
        <tissue evidence="8">Aerial parts of the thallus</tissue>
    </source>
</reference>
<name>A0ABD1XVK3_9MARC</name>
<proteinExistence type="predicted"/>
<protein>
    <recommendedName>
        <fullName evidence="7">Protein kinase domain-containing protein</fullName>
    </recommendedName>
</protein>
<evidence type="ECO:0000256" key="6">
    <source>
        <dbReference type="ARBA" id="ARBA00048679"/>
    </source>
</evidence>
<evidence type="ECO:0000256" key="2">
    <source>
        <dbReference type="ARBA" id="ARBA00022741"/>
    </source>
</evidence>
<feature type="domain" description="Protein kinase" evidence="7">
    <location>
        <begin position="67"/>
        <end position="324"/>
    </location>
</feature>
<evidence type="ECO:0000256" key="5">
    <source>
        <dbReference type="ARBA" id="ARBA00047899"/>
    </source>
</evidence>
<dbReference type="Proteomes" id="UP001605036">
    <property type="component" value="Unassembled WGS sequence"/>
</dbReference>
<dbReference type="InterPro" id="IPR001245">
    <property type="entry name" value="Ser-Thr/Tyr_kinase_cat_dom"/>
</dbReference>
<dbReference type="PRINTS" id="PR00109">
    <property type="entry name" value="TYRKINASE"/>
</dbReference>
<comment type="catalytic activity">
    <reaction evidence="6">
        <text>L-seryl-[protein] + ATP = O-phospho-L-seryl-[protein] + ADP + H(+)</text>
        <dbReference type="Rhea" id="RHEA:17989"/>
        <dbReference type="Rhea" id="RHEA-COMP:9863"/>
        <dbReference type="Rhea" id="RHEA-COMP:11604"/>
        <dbReference type="ChEBI" id="CHEBI:15378"/>
        <dbReference type="ChEBI" id="CHEBI:29999"/>
        <dbReference type="ChEBI" id="CHEBI:30616"/>
        <dbReference type="ChEBI" id="CHEBI:83421"/>
        <dbReference type="ChEBI" id="CHEBI:456216"/>
        <dbReference type="EC" id="2.7.11.1"/>
    </reaction>
</comment>
<dbReference type="GO" id="GO:0005524">
    <property type="term" value="F:ATP binding"/>
    <property type="evidence" value="ECO:0007669"/>
    <property type="project" value="UniProtKB-KW"/>
</dbReference>
<keyword evidence="9" id="KW-1185">Reference proteome</keyword>
<dbReference type="PANTHER" id="PTHR44329:SF277">
    <property type="entry name" value="SERINE_THREONINE-PROTEIN KINASE HT1-LIKE"/>
    <property type="match status" value="1"/>
</dbReference>
<dbReference type="Gene3D" id="3.30.200.20">
    <property type="entry name" value="Phosphorylase Kinase, domain 1"/>
    <property type="match status" value="1"/>
</dbReference>
<comment type="catalytic activity">
    <reaction evidence="5">
        <text>L-threonyl-[protein] + ATP = O-phospho-L-threonyl-[protein] + ADP + H(+)</text>
        <dbReference type="Rhea" id="RHEA:46608"/>
        <dbReference type="Rhea" id="RHEA-COMP:11060"/>
        <dbReference type="Rhea" id="RHEA-COMP:11605"/>
        <dbReference type="ChEBI" id="CHEBI:15378"/>
        <dbReference type="ChEBI" id="CHEBI:30013"/>
        <dbReference type="ChEBI" id="CHEBI:30616"/>
        <dbReference type="ChEBI" id="CHEBI:61977"/>
        <dbReference type="ChEBI" id="CHEBI:456216"/>
        <dbReference type="EC" id="2.7.11.1"/>
    </reaction>
</comment>
<evidence type="ECO:0000313" key="8">
    <source>
        <dbReference type="EMBL" id="KAL2612981.1"/>
    </source>
</evidence>
<dbReference type="FunFam" id="3.30.200.20:FF:000034">
    <property type="entry name" value="Kinase suppressor of Ras 1"/>
    <property type="match status" value="1"/>
</dbReference>
<dbReference type="InterPro" id="IPR051681">
    <property type="entry name" value="Ser/Thr_Kinases-Pseudokinases"/>
</dbReference>
<comment type="caution">
    <text evidence="8">The sequence shown here is derived from an EMBL/GenBank/DDBJ whole genome shotgun (WGS) entry which is preliminary data.</text>
</comment>
<dbReference type="PROSITE" id="PS50011">
    <property type="entry name" value="PROTEIN_KINASE_DOM"/>
    <property type="match status" value="1"/>
</dbReference>
<dbReference type="PANTHER" id="PTHR44329">
    <property type="entry name" value="SERINE/THREONINE-PROTEIN KINASE TNNI3K-RELATED"/>
    <property type="match status" value="1"/>
</dbReference>
<keyword evidence="3" id="KW-0418">Kinase</keyword>
<dbReference type="Gene3D" id="1.10.510.10">
    <property type="entry name" value="Transferase(Phosphotransferase) domain 1"/>
    <property type="match status" value="1"/>
</dbReference>
<dbReference type="SUPFAM" id="SSF56112">
    <property type="entry name" value="Protein kinase-like (PK-like)"/>
    <property type="match status" value="1"/>
</dbReference>
<dbReference type="GO" id="GO:0004674">
    <property type="term" value="F:protein serine/threonine kinase activity"/>
    <property type="evidence" value="ECO:0007669"/>
    <property type="project" value="UniProtKB-EC"/>
</dbReference>